<reference evidence="8" key="1">
    <citation type="submission" date="2018-03" db="EMBL/GenBank/DDBJ databases">
        <authorList>
            <person name="Rodrigo-Torres L."/>
            <person name="Arahal R. D."/>
            <person name="Lucena T."/>
        </authorList>
    </citation>
    <scope>NUCLEOTIDE SEQUENCE [LARGE SCALE GENOMIC DNA]</scope>
    <source>
        <strain evidence="8">CECT 8504</strain>
    </source>
</reference>
<dbReference type="AlphaFoldDB" id="A0A2R8C031"/>
<feature type="transmembrane region" description="Helical" evidence="6">
    <location>
        <begin position="223"/>
        <end position="246"/>
    </location>
</feature>
<evidence type="ECO:0000313" key="8">
    <source>
        <dbReference type="Proteomes" id="UP000244912"/>
    </source>
</evidence>
<dbReference type="GO" id="GO:0005886">
    <property type="term" value="C:plasma membrane"/>
    <property type="evidence" value="ECO:0007669"/>
    <property type="project" value="UniProtKB-SubCell"/>
</dbReference>
<organism evidence="7 8">
    <name type="scientific">Palleronia abyssalis</name>
    <dbReference type="NCBI Taxonomy" id="1501240"/>
    <lineage>
        <taxon>Bacteria</taxon>
        <taxon>Pseudomonadati</taxon>
        <taxon>Pseudomonadota</taxon>
        <taxon>Alphaproteobacteria</taxon>
        <taxon>Rhodobacterales</taxon>
        <taxon>Roseobacteraceae</taxon>
        <taxon>Palleronia</taxon>
    </lineage>
</organism>
<feature type="transmembrane region" description="Helical" evidence="6">
    <location>
        <begin position="266"/>
        <end position="289"/>
    </location>
</feature>
<evidence type="ECO:0008006" key="9">
    <source>
        <dbReference type="Google" id="ProtNLM"/>
    </source>
</evidence>
<evidence type="ECO:0000256" key="1">
    <source>
        <dbReference type="ARBA" id="ARBA00004651"/>
    </source>
</evidence>
<keyword evidence="5 6" id="KW-0472">Membrane</keyword>
<proteinExistence type="predicted"/>
<feature type="transmembrane region" description="Helical" evidence="6">
    <location>
        <begin position="191"/>
        <end position="211"/>
    </location>
</feature>
<dbReference type="OrthoDB" id="9126302at2"/>
<dbReference type="PANTHER" id="PTHR40277:SF1">
    <property type="entry name" value="BLL5419 PROTEIN"/>
    <property type="match status" value="1"/>
</dbReference>
<keyword evidence="3 6" id="KW-0812">Transmembrane</keyword>
<evidence type="ECO:0000256" key="5">
    <source>
        <dbReference type="ARBA" id="ARBA00023136"/>
    </source>
</evidence>
<feature type="transmembrane region" description="Helical" evidence="6">
    <location>
        <begin position="33"/>
        <end position="51"/>
    </location>
</feature>
<dbReference type="EMBL" id="ONZF01000011">
    <property type="protein sequence ID" value="SPJ25771.1"/>
    <property type="molecule type" value="Genomic_DNA"/>
</dbReference>
<sequence>MRRWVRLAGSALLIALFVWVFGSADVASRLRGISAGWVAVGVGFLLAQTVVMAMRWRLVARCLDIGFPLGWAIREYLISQFVNTTLPGGVVGDGARAVRSKVGPGGLKRAALVVVCERALGQAGLIVVGVGGLIWAAIAPEAFAWPEARVRYAAMAGVLIIAALGLGALVLRGGRIGAIVAECLPTARVRIAHGVLSVSAALLNVAAFAACARATGVALPLQAILVIVPLVLTAMIIPVGVAGWGWREGAAAALFPLAGASSAAGVAAGIVFGIAIMIAVLPAVPFLLWRSPRPVPDATAPEPG</sequence>
<feature type="transmembrane region" description="Helical" evidence="6">
    <location>
        <begin position="150"/>
        <end position="171"/>
    </location>
</feature>
<dbReference type="PANTHER" id="PTHR40277">
    <property type="entry name" value="BLL5419 PROTEIN"/>
    <property type="match status" value="1"/>
</dbReference>
<evidence type="ECO:0000313" key="7">
    <source>
        <dbReference type="EMBL" id="SPJ25771.1"/>
    </source>
</evidence>
<evidence type="ECO:0000256" key="4">
    <source>
        <dbReference type="ARBA" id="ARBA00022989"/>
    </source>
</evidence>
<dbReference type="InterPro" id="IPR022791">
    <property type="entry name" value="L-PG_synthase/AglD"/>
</dbReference>
<evidence type="ECO:0000256" key="3">
    <source>
        <dbReference type="ARBA" id="ARBA00022692"/>
    </source>
</evidence>
<keyword evidence="8" id="KW-1185">Reference proteome</keyword>
<evidence type="ECO:0000256" key="2">
    <source>
        <dbReference type="ARBA" id="ARBA00022475"/>
    </source>
</evidence>
<name>A0A2R8C031_9RHOB</name>
<comment type="subcellular location">
    <subcellularLocation>
        <location evidence="1">Cell membrane</location>
        <topology evidence="1">Multi-pass membrane protein</topology>
    </subcellularLocation>
</comment>
<evidence type="ECO:0000256" key="6">
    <source>
        <dbReference type="SAM" id="Phobius"/>
    </source>
</evidence>
<accession>A0A2R8C031</accession>
<dbReference type="Proteomes" id="UP000244912">
    <property type="component" value="Unassembled WGS sequence"/>
</dbReference>
<protein>
    <recommendedName>
        <fullName evidence="9">Lysylphosphatidylglycerol synthase TM region</fullName>
    </recommendedName>
</protein>
<gene>
    <name evidence="7" type="ORF">PAA8504_03622</name>
</gene>
<dbReference type="Pfam" id="PF03706">
    <property type="entry name" value="LPG_synthase_TM"/>
    <property type="match status" value="1"/>
</dbReference>
<feature type="transmembrane region" description="Helical" evidence="6">
    <location>
        <begin position="119"/>
        <end position="138"/>
    </location>
</feature>
<keyword evidence="2" id="KW-1003">Cell membrane</keyword>
<keyword evidence="4 6" id="KW-1133">Transmembrane helix</keyword>